<evidence type="ECO:0000313" key="1">
    <source>
        <dbReference type="EMBL" id="RPE86108.1"/>
    </source>
</evidence>
<dbReference type="OrthoDB" id="92610at2"/>
<dbReference type="NCBIfam" id="TIGR00249">
    <property type="entry name" value="sixA"/>
    <property type="match status" value="1"/>
</dbReference>
<dbReference type="Gene3D" id="3.40.50.1240">
    <property type="entry name" value="Phosphoglycerate mutase-like"/>
    <property type="match status" value="1"/>
</dbReference>
<dbReference type="GO" id="GO:0101006">
    <property type="term" value="F:protein histidine phosphatase activity"/>
    <property type="evidence" value="ECO:0007669"/>
    <property type="project" value="InterPro"/>
</dbReference>
<dbReference type="GO" id="GO:0005737">
    <property type="term" value="C:cytoplasm"/>
    <property type="evidence" value="ECO:0007669"/>
    <property type="project" value="InterPro"/>
</dbReference>
<dbReference type="SMART" id="SM00855">
    <property type="entry name" value="PGAM"/>
    <property type="match status" value="1"/>
</dbReference>
<proteinExistence type="predicted"/>
<protein>
    <submittedName>
        <fullName evidence="1">Phosphohistidine phosphatase SixA</fullName>
    </submittedName>
</protein>
<dbReference type="Proteomes" id="UP000281691">
    <property type="component" value="Unassembled WGS sequence"/>
</dbReference>
<keyword evidence="2" id="KW-1185">Reference proteome</keyword>
<gene>
    <name evidence="1" type="ORF">EDC46_0501</name>
</gene>
<dbReference type="AlphaFoldDB" id="A0A3N4VST8"/>
<dbReference type="InterPro" id="IPR013078">
    <property type="entry name" value="His_Pase_superF_clade-1"/>
</dbReference>
<sequence length="165" mass="18764">MQIWIMRHGEAGFNSTIDSQRSLTDKGKNMAYKQGKWLANRLIFQGRSLNKIIVSPYLRAKQTLEMLLQGIEEVSCEENFVVLNERIEQWEGITPGGSVENVVNYLDVLQQDGVDNVLIISHLPLVYDLVQMLTLSQQSVHFYPAVIAEISKKGNIGELKWAEFP</sequence>
<dbReference type="SUPFAM" id="SSF53254">
    <property type="entry name" value="Phosphoglycerate mutase-like"/>
    <property type="match status" value="1"/>
</dbReference>
<accession>A0A3N4VST8</accession>
<dbReference type="RefSeq" id="WP_124210660.1">
    <property type="nucleotide sequence ID" value="NZ_CP016615.1"/>
</dbReference>
<comment type="caution">
    <text evidence="1">The sequence shown here is derived from an EMBL/GenBank/DDBJ whole genome shotgun (WGS) entry which is preliminary data.</text>
</comment>
<organism evidence="1 2">
    <name type="scientific">Vespertiliibacter pulmonis</name>
    <dbReference type="NCBI Taxonomy" id="1443036"/>
    <lineage>
        <taxon>Bacteria</taxon>
        <taxon>Pseudomonadati</taxon>
        <taxon>Pseudomonadota</taxon>
        <taxon>Gammaproteobacteria</taxon>
        <taxon>Pasteurellales</taxon>
        <taxon>Pasteurellaceae</taxon>
        <taxon>Vespertiliibacter</taxon>
    </lineage>
</organism>
<dbReference type="CDD" id="cd07067">
    <property type="entry name" value="HP_PGM_like"/>
    <property type="match status" value="1"/>
</dbReference>
<dbReference type="EMBL" id="RKQP01000001">
    <property type="protein sequence ID" value="RPE86108.1"/>
    <property type="molecule type" value="Genomic_DNA"/>
</dbReference>
<reference evidence="1 2" key="1">
    <citation type="submission" date="2018-11" db="EMBL/GenBank/DDBJ databases">
        <title>Genomic Encyclopedia of Type Strains, Phase IV (KMG-IV): sequencing the most valuable type-strain genomes for metagenomic binning, comparative biology and taxonomic classification.</title>
        <authorList>
            <person name="Goeker M."/>
        </authorList>
    </citation>
    <scope>NUCLEOTIDE SEQUENCE [LARGE SCALE GENOMIC DNA]</scope>
    <source>
        <strain evidence="1 2">DSM 27238</strain>
    </source>
</reference>
<dbReference type="InterPro" id="IPR004449">
    <property type="entry name" value="SixA"/>
</dbReference>
<evidence type="ECO:0000313" key="2">
    <source>
        <dbReference type="Proteomes" id="UP000281691"/>
    </source>
</evidence>
<dbReference type="Pfam" id="PF00300">
    <property type="entry name" value="His_Phos_1"/>
    <property type="match status" value="1"/>
</dbReference>
<name>A0A3N4VST8_9PAST</name>
<dbReference type="InterPro" id="IPR029033">
    <property type="entry name" value="His_PPase_superfam"/>
</dbReference>